<dbReference type="Proteomes" id="UP000266328">
    <property type="component" value="Unassembled WGS sequence"/>
</dbReference>
<comment type="similarity">
    <text evidence="1">Belongs to the UPF0749 family.</text>
</comment>
<reference evidence="2 3" key="1">
    <citation type="submission" date="2018-09" db="EMBL/GenBank/DDBJ databases">
        <title>Discovery and Ecogenomic Context for Candidatus Cryosericales, a Global Caldiserica Order Active in Thawing Permafrost.</title>
        <authorList>
            <person name="Martinez M.A."/>
            <person name="Woodcroft B.J."/>
            <person name="Ignacio Espinoza J.C."/>
            <person name="Zayed A."/>
            <person name="Singleton C.M."/>
            <person name="Boyd J."/>
            <person name="Li Y.-F."/>
            <person name="Purvine S."/>
            <person name="Maughan H."/>
            <person name="Hodgkins S.B."/>
            <person name="Anderson D."/>
            <person name="Sederholm M."/>
            <person name="Temperton B."/>
            <person name="Saleska S.R."/>
            <person name="Tyson G.W."/>
            <person name="Rich V.I."/>
        </authorList>
    </citation>
    <scope>NUCLEOTIDE SEQUENCE [LARGE SCALE GENOMIC DNA]</scope>
    <source>
        <strain evidence="2 3">SMC7</strain>
    </source>
</reference>
<dbReference type="InterPro" id="IPR010273">
    <property type="entry name" value="DUF881"/>
</dbReference>
<sequence>MKRIGRSPWQSTILIFFLISFFVGFFLPGQARVVREMKQTYQSQDPKDLIRVIRDLQQRKQDLLVEETDVSQKVMQYLRSSDDTAAQVRQLQHEATVLRQRTGAVPLAGPGIRITIREQSSGASPSMLADEDLLLLLNDLWASGAEVISLNGIRLTDSSSVYRAGLNVRVDGRVTQMPLVVDAIGDTENMSKGLQIPGGVLDLLNLRRIGAIVQKVNLLRISD</sequence>
<comment type="caution">
    <text evidence="2">The sequence shown here is derived from an EMBL/GenBank/DDBJ whole genome shotgun (WGS) entry which is preliminary data.</text>
</comment>
<dbReference type="PANTHER" id="PTHR37313:SF2">
    <property type="entry name" value="UPF0749 PROTEIN YLXX"/>
    <property type="match status" value="1"/>
</dbReference>
<dbReference type="Gene3D" id="3.30.70.1880">
    <property type="entry name" value="Protein of unknown function DUF881"/>
    <property type="match status" value="1"/>
</dbReference>
<accession>A0A398CU18</accession>
<proteinExistence type="inferred from homology"/>
<dbReference type="Pfam" id="PF05949">
    <property type="entry name" value="DUF881"/>
    <property type="match status" value="1"/>
</dbReference>
<gene>
    <name evidence="2" type="ORF">SMC7_04195</name>
</gene>
<dbReference type="EMBL" id="QXIS01000024">
    <property type="protein sequence ID" value="RIE06112.1"/>
    <property type="molecule type" value="Genomic_DNA"/>
</dbReference>
<organism evidence="2 3">
    <name type="scientific">Candidatus Cryosericum terrychapinii</name>
    <dbReference type="NCBI Taxonomy" id="2290919"/>
    <lineage>
        <taxon>Bacteria</taxon>
        <taxon>Pseudomonadati</taxon>
        <taxon>Caldisericota/Cryosericota group</taxon>
        <taxon>Candidatus Cryosericota</taxon>
        <taxon>Candidatus Cryosericia</taxon>
        <taxon>Candidatus Cryosericales</taxon>
        <taxon>Candidatus Cryosericaceae</taxon>
        <taxon>Candidatus Cryosericum</taxon>
    </lineage>
</organism>
<dbReference type="PANTHER" id="PTHR37313">
    <property type="entry name" value="UPF0749 PROTEIN RV1825"/>
    <property type="match status" value="1"/>
</dbReference>
<dbReference type="RefSeq" id="WP_119089098.1">
    <property type="nucleotide sequence ID" value="NZ_QXIS01000024.1"/>
</dbReference>
<dbReference type="OrthoDB" id="3218134at2"/>
<evidence type="ECO:0000256" key="1">
    <source>
        <dbReference type="ARBA" id="ARBA00009108"/>
    </source>
</evidence>
<keyword evidence="3" id="KW-1185">Reference proteome</keyword>
<evidence type="ECO:0000313" key="2">
    <source>
        <dbReference type="EMBL" id="RIE06112.1"/>
    </source>
</evidence>
<evidence type="ECO:0000313" key="3">
    <source>
        <dbReference type="Proteomes" id="UP000266328"/>
    </source>
</evidence>
<name>A0A398CU18_9BACT</name>
<dbReference type="AlphaFoldDB" id="A0A398CU18"/>
<protein>
    <submittedName>
        <fullName evidence="2">DUF881 domain-containing protein</fullName>
    </submittedName>
</protein>